<dbReference type="Gene3D" id="1.10.10.10">
    <property type="entry name" value="Winged helix-like DNA-binding domain superfamily/Winged helix DNA-binding domain"/>
    <property type="match status" value="1"/>
</dbReference>
<feature type="compositionally biased region" description="Pro residues" evidence="1">
    <location>
        <begin position="179"/>
        <end position="188"/>
    </location>
</feature>
<organism evidence="2 3">
    <name type="scientific">Stieleria bergensis</name>
    <dbReference type="NCBI Taxonomy" id="2528025"/>
    <lineage>
        <taxon>Bacteria</taxon>
        <taxon>Pseudomonadati</taxon>
        <taxon>Planctomycetota</taxon>
        <taxon>Planctomycetia</taxon>
        <taxon>Pirellulales</taxon>
        <taxon>Pirellulaceae</taxon>
        <taxon>Stieleria</taxon>
    </lineage>
</organism>
<dbReference type="GO" id="GO:0003700">
    <property type="term" value="F:DNA-binding transcription factor activity"/>
    <property type="evidence" value="ECO:0007669"/>
    <property type="project" value="TreeGrafter"/>
</dbReference>
<dbReference type="PANTHER" id="PTHR33221">
    <property type="entry name" value="WINGED HELIX-TURN-HELIX TRANSCRIPTIONAL REGULATOR, RRF2 FAMILY"/>
    <property type="match status" value="1"/>
</dbReference>
<dbReference type="PANTHER" id="PTHR33221:SF13">
    <property type="entry name" value="TRANSCRIPTIONAL REGULATOR-RELATED"/>
    <property type="match status" value="1"/>
</dbReference>
<dbReference type="NCBIfam" id="TIGR00738">
    <property type="entry name" value="rrf2_super"/>
    <property type="match status" value="1"/>
</dbReference>
<name>A0A517SX10_9BACT</name>
<dbReference type="GO" id="GO:0005829">
    <property type="term" value="C:cytosol"/>
    <property type="evidence" value="ECO:0007669"/>
    <property type="project" value="TreeGrafter"/>
</dbReference>
<dbReference type="PROSITE" id="PS01332">
    <property type="entry name" value="HTH_RRF2_1"/>
    <property type="match status" value="1"/>
</dbReference>
<feature type="region of interest" description="Disordered" evidence="1">
    <location>
        <begin position="179"/>
        <end position="225"/>
    </location>
</feature>
<dbReference type="EMBL" id="CP036272">
    <property type="protein sequence ID" value="QDT60679.1"/>
    <property type="molecule type" value="Genomic_DNA"/>
</dbReference>
<dbReference type="InterPro" id="IPR030489">
    <property type="entry name" value="TR_Rrf2-type_CS"/>
</dbReference>
<keyword evidence="3" id="KW-1185">Reference proteome</keyword>
<proteinExistence type="predicted"/>
<accession>A0A517SX10</accession>
<sequence length="225" mass="24368">MQVSSFSSQIYLGPHMLSKTAEYALRAVVSMASQYGKPQAADRMAKHTKVPRRYLTRVLQDLAASGLVRSRPGPGGGYELNRPTDEITVLQVINTVSPLRRIDSCTDGLEQFQEMRSLHNELDRAFSATEATFAALTIQSLLENNRLLTPRTPAETPAAGVVSTPSTTAAQPAYVPAPVSAPPMPTPTYPASMTSHTAQKPGTPRMGQVFSRSNYGDRSFLKGSE</sequence>
<dbReference type="AlphaFoldDB" id="A0A517SX10"/>
<dbReference type="InterPro" id="IPR000944">
    <property type="entry name" value="Tscrpt_reg_Rrf2"/>
</dbReference>
<dbReference type="SUPFAM" id="SSF46785">
    <property type="entry name" value="Winged helix' DNA-binding domain"/>
    <property type="match status" value="1"/>
</dbReference>
<evidence type="ECO:0000313" key="2">
    <source>
        <dbReference type="EMBL" id="QDT60679.1"/>
    </source>
</evidence>
<reference evidence="2 3" key="1">
    <citation type="submission" date="2019-02" db="EMBL/GenBank/DDBJ databases">
        <title>Deep-cultivation of Planctomycetes and their phenomic and genomic characterization uncovers novel biology.</title>
        <authorList>
            <person name="Wiegand S."/>
            <person name="Jogler M."/>
            <person name="Boedeker C."/>
            <person name="Pinto D."/>
            <person name="Vollmers J."/>
            <person name="Rivas-Marin E."/>
            <person name="Kohn T."/>
            <person name="Peeters S.H."/>
            <person name="Heuer A."/>
            <person name="Rast P."/>
            <person name="Oberbeckmann S."/>
            <person name="Bunk B."/>
            <person name="Jeske O."/>
            <person name="Meyerdierks A."/>
            <person name="Storesund J.E."/>
            <person name="Kallscheuer N."/>
            <person name="Luecker S."/>
            <person name="Lage O.M."/>
            <person name="Pohl T."/>
            <person name="Merkel B.J."/>
            <person name="Hornburger P."/>
            <person name="Mueller R.-W."/>
            <person name="Bruemmer F."/>
            <person name="Labrenz M."/>
            <person name="Spormann A.M."/>
            <person name="Op den Camp H."/>
            <person name="Overmann J."/>
            <person name="Amann R."/>
            <person name="Jetten M.S.M."/>
            <person name="Mascher T."/>
            <person name="Medema M.H."/>
            <person name="Devos D.P."/>
            <person name="Kaster A.-K."/>
            <person name="Ovreas L."/>
            <person name="Rohde M."/>
            <person name="Galperin M.Y."/>
            <person name="Jogler C."/>
        </authorList>
    </citation>
    <scope>NUCLEOTIDE SEQUENCE [LARGE SCALE GENOMIC DNA]</scope>
    <source>
        <strain evidence="2 3">SV_7m_r</strain>
    </source>
</reference>
<dbReference type="Pfam" id="PF02082">
    <property type="entry name" value="Rrf2"/>
    <property type="match status" value="1"/>
</dbReference>
<dbReference type="Proteomes" id="UP000315003">
    <property type="component" value="Chromosome"/>
</dbReference>
<protein>
    <submittedName>
        <fullName evidence="2">Transcriptional repressor NsrR</fullName>
    </submittedName>
</protein>
<dbReference type="InterPro" id="IPR036388">
    <property type="entry name" value="WH-like_DNA-bd_sf"/>
</dbReference>
<evidence type="ECO:0000313" key="3">
    <source>
        <dbReference type="Proteomes" id="UP000315003"/>
    </source>
</evidence>
<gene>
    <name evidence="2" type="ORF">SV7mr_32050</name>
</gene>
<dbReference type="InterPro" id="IPR036390">
    <property type="entry name" value="WH_DNA-bd_sf"/>
</dbReference>
<evidence type="ECO:0000256" key="1">
    <source>
        <dbReference type="SAM" id="MobiDB-lite"/>
    </source>
</evidence>
<dbReference type="PROSITE" id="PS51197">
    <property type="entry name" value="HTH_RRF2_2"/>
    <property type="match status" value="1"/>
</dbReference>